<proteinExistence type="predicted"/>
<comment type="caution">
    <text evidence="1">The sequence shown here is derived from an EMBL/GenBank/DDBJ whole genome shotgun (WGS) entry which is preliminary data.</text>
</comment>
<evidence type="ECO:0000313" key="1">
    <source>
        <dbReference type="EMBL" id="CAK9059797.1"/>
    </source>
</evidence>
<sequence>MLLVKNWPMEKVKGIIARGGGIPDPDAPQVPALTQYWVQGSRVQTEEEEVRQRATTEIAAETSAAGIGALMALNTPRASGPAVNVSQEQLELIAKSTGEPGPKAKAKTKAKAKAKAASASAGVTPVEPQTPEQLKASLGTTIKKEIATMSIALDLPKSHQLRKTMDAYKKRFEEYSDELASGIGSGGSSVVHACRVGEIFGSAIFQRYAYDENGVNLTLQAAGAVIRDSLNDLGTAGCQIRDPSSGEIVLTTRFFVVNFKGDWKYLYQLFCMERYASKEEAEAIPAEINTTYDVQLLGTATTKGTAEFPLLPATDFRAHGVEETPTLARHEQEVPGEPKWQTAISASKAHAYRAQVASVVNGWQCPRWSAG</sequence>
<dbReference type="EMBL" id="CAXAMM010026869">
    <property type="protein sequence ID" value="CAK9059797.1"/>
    <property type="molecule type" value="Genomic_DNA"/>
</dbReference>
<reference evidence="1 2" key="1">
    <citation type="submission" date="2024-02" db="EMBL/GenBank/DDBJ databases">
        <authorList>
            <person name="Chen Y."/>
            <person name="Shah S."/>
            <person name="Dougan E. K."/>
            <person name="Thang M."/>
            <person name="Chan C."/>
        </authorList>
    </citation>
    <scope>NUCLEOTIDE SEQUENCE [LARGE SCALE GENOMIC DNA]</scope>
</reference>
<accession>A0ABP0N9Q6</accession>
<name>A0ABP0N9Q6_9DINO</name>
<dbReference type="Proteomes" id="UP001642464">
    <property type="component" value="Unassembled WGS sequence"/>
</dbReference>
<organism evidence="1 2">
    <name type="scientific">Durusdinium trenchii</name>
    <dbReference type="NCBI Taxonomy" id="1381693"/>
    <lineage>
        <taxon>Eukaryota</taxon>
        <taxon>Sar</taxon>
        <taxon>Alveolata</taxon>
        <taxon>Dinophyceae</taxon>
        <taxon>Suessiales</taxon>
        <taxon>Symbiodiniaceae</taxon>
        <taxon>Durusdinium</taxon>
    </lineage>
</organism>
<gene>
    <name evidence="1" type="ORF">SCF082_LOCUS31611</name>
</gene>
<keyword evidence="2" id="KW-1185">Reference proteome</keyword>
<evidence type="ECO:0000313" key="2">
    <source>
        <dbReference type="Proteomes" id="UP001642464"/>
    </source>
</evidence>
<protein>
    <submittedName>
        <fullName evidence="1">Uncharacterized protein</fullName>
    </submittedName>
</protein>